<dbReference type="HOGENOM" id="CLU_3348572_0_0_6"/>
<evidence type="ECO:0000313" key="1">
    <source>
        <dbReference type="EMBL" id="ACJ29687.1"/>
    </source>
</evidence>
<dbReference type="AlphaFoldDB" id="B8CR15"/>
<evidence type="ECO:0000313" key="2">
    <source>
        <dbReference type="Proteomes" id="UP000000753"/>
    </source>
</evidence>
<keyword evidence="2" id="KW-1185">Reference proteome</keyword>
<accession>B8CR15</accession>
<gene>
    <name evidence="1" type="ordered locus">swp_2967</name>
</gene>
<proteinExistence type="predicted"/>
<reference evidence="1 2" key="1">
    <citation type="journal article" date="2008" name="PLoS ONE">
        <title>Environmental adaptation: genomic analysis of the piezotolerant and psychrotolerant deep-sea iron reducing bacterium Shewanella piezotolerans WP3.</title>
        <authorList>
            <person name="Wang F."/>
            <person name="Wang J."/>
            <person name="Jian H."/>
            <person name="Zhang B."/>
            <person name="Li S."/>
            <person name="Wang F."/>
            <person name="Zeng X."/>
            <person name="Gao L."/>
            <person name="Bartlett D.H."/>
            <person name="Yu J."/>
            <person name="Hu S."/>
            <person name="Xiao X."/>
        </authorList>
    </citation>
    <scope>NUCLEOTIDE SEQUENCE [LARGE SCALE GENOMIC DNA]</scope>
    <source>
        <strain evidence="2">WP3 / JCM 13877</strain>
    </source>
</reference>
<name>B8CR15_SHEPW</name>
<dbReference type="KEGG" id="swp:swp_2967"/>
<protein>
    <submittedName>
        <fullName evidence="1">Uncharacterized protein</fullName>
    </submittedName>
</protein>
<organism evidence="1 2">
    <name type="scientific">Shewanella piezotolerans (strain WP3 / JCM 13877)</name>
    <dbReference type="NCBI Taxonomy" id="225849"/>
    <lineage>
        <taxon>Bacteria</taxon>
        <taxon>Pseudomonadati</taxon>
        <taxon>Pseudomonadota</taxon>
        <taxon>Gammaproteobacteria</taxon>
        <taxon>Alteromonadales</taxon>
        <taxon>Shewanellaceae</taxon>
        <taxon>Shewanella</taxon>
    </lineage>
</organism>
<dbReference type="EMBL" id="CP000472">
    <property type="protein sequence ID" value="ACJ29687.1"/>
    <property type="molecule type" value="Genomic_DNA"/>
</dbReference>
<sequence>MISAYSGHVERKLVLLNKGVHFFNRVKGGGRCNIQKN</sequence>
<dbReference type="STRING" id="225849.swp_2967"/>
<dbReference type="Proteomes" id="UP000000753">
    <property type="component" value="Chromosome"/>
</dbReference>